<dbReference type="SUPFAM" id="SSF53098">
    <property type="entry name" value="Ribonuclease H-like"/>
    <property type="match status" value="1"/>
</dbReference>
<dbReference type="Proteomes" id="UP000053989">
    <property type="component" value="Unassembled WGS sequence"/>
</dbReference>
<dbReference type="HOGENOM" id="CLU_099691_1_0_1"/>
<dbReference type="InterPro" id="IPR012337">
    <property type="entry name" value="RNaseH-like_sf"/>
</dbReference>
<evidence type="ECO:0000313" key="2">
    <source>
        <dbReference type="EMBL" id="KIM50504.1"/>
    </source>
</evidence>
<accession>A0A0C3D275</accession>
<reference evidence="2 3" key="1">
    <citation type="submission" date="2014-04" db="EMBL/GenBank/DDBJ databases">
        <authorList>
            <consortium name="DOE Joint Genome Institute"/>
            <person name="Kuo A."/>
            <person name="Kohler A."/>
            <person name="Nagy L.G."/>
            <person name="Floudas D."/>
            <person name="Copeland A."/>
            <person name="Barry K.W."/>
            <person name="Cichocki N."/>
            <person name="Veneault-Fourrey C."/>
            <person name="LaButti K."/>
            <person name="Lindquist E.A."/>
            <person name="Lipzen A."/>
            <person name="Lundell T."/>
            <person name="Morin E."/>
            <person name="Murat C."/>
            <person name="Sun H."/>
            <person name="Tunlid A."/>
            <person name="Henrissat B."/>
            <person name="Grigoriev I.V."/>
            <person name="Hibbett D.S."/>
            <person name="Martin F."/>
            <person name="Nordberg H.P."/>
            <person name="Cantor M.N."/>
            <person name="Hua S.X."/>
        </authorList>
    </citation>
    <scope>NUCLEOTIDE SEQUENCE [LARGE SCALE GENOMIC DNA]</scope>
    <source>
        <strain evidence="2 3">Foug A</strain>
    </source>
</reference>
<dbReference type="STRING" id="1036808.A0A0C3D275"/>
<organism evidence="2 3">
    <name type="scientific">Scleroderma citrinum Foug A</name>
    <dbReference type="NCBI Taxonomy" id="1036808"/>
    <lineage>
        <taxon>Eukaryota</taxon>
        <taxon>Fungi</taxon>
        <taxon>Dikarya</taxon>
        <taxon>Basidiomycota</taxon>
        <taxon>Agaricomycotina</taxon>
        <taxon>Agaricomycetes</taxon>
        <taxon>Agaricomycetidae</taxon>
        <taxon>Boletales</taxon>
        <taxon>Sclerodermatineae</taxon>
        <taxon>Sclerodermataceae</taxon>
        <taxon>Scleroderma</taxon>
    </lineage>
</organism>
<dbReference type="InParanoid" id="A0A0C3D275"/>
<protein>
    <submittedName>
        <fullName evidence="2">Uncharacterized protein</fullName>
    </submittedName>
</protein>
<keyword evidence="3" id="KW-1185">Reference proteome</keyword>
<feature type="signal peptide" evidence="1">
    <location>
        <begin position="1"/>
        <end position="23"/>
    </location>
</feature>
<sequence>ICKLSFKIIHSSTLLLPAWVVTLKDLGMPVKMIPRDVSTRWNSLFDLANFICKHETAIESITDKQKLKMTDLALDAHEWVLLRQLRDILKDATLFFSCGTPNLPMVLPAMDYIDEAFTNGILKKEVLDPAIRTAIGLGKKTLNRYYSKTDTSDLYRIAMGK</sequence>
<dbReference type="OrthoDB" id="2669135at2759"/>
<feature type="chain" id="PRO_5002176312" evidence="1">
    <location>
        <begin position="24"/>
        <end position="161"/>
    </location>
</feature>
<proteinExistence type="predicted"/>
<dbReference type="AlphaFoldDB" id="A0A0C3D275"/>
<feature type="non-terminal residue" evidence="2">
    <location>
        <position position="1"/>
    </location>
</feature>
<reference evidence="3" key="2">
    <citation type="submission" date="2015-01" db="EMBL/GenBank/DDBJ databases">
        <title>Evolutionary Origins and Diversification of the Mycorrhizal Mutualists.</title>
        <authorList>
            <consortium name="DOE Joint Genome Institute"/>
            <consortium name="Mycorrhizal Genomics Consortium"/>
            <person name="Kohler A."/>
            <person name="Kuo A."/>
            <person name="Nagy L.G."/>
            <person name="Floudas D."/>
            <person name="Copeland A."/>
            <person name="Barry K.W."/>
            <person name="Cichocki N."/>
            <person name="Veneault-Fourrey C."/>
            <person name="LaButti K."/>
            <person name="Lindquist E.A."/>
            <person name="Lipzen A."/>
            <person name="Lundell T."/>
            <person name="Morin E."/>
            <person name="Murat C."/>
            <person name="Riley R."/>
            <person name="Ohm R."/>
            <person name="Sun H."/>
            <person name="Tunlid A."/>
            <person name="Henrissat B."/>
            <person name="Grigoriev I.V."/>
            <person name="Hibbett D.S."/>
            <person name="Martin F."/>
        </authorList>
    </citation>
    <scope>NUCLEOTIDE SEQUENCE [LARGE SCALE GENOMIC DNA]</scope>
    <source>
        <strain evidence="3">Foug A</strain>
    </source>
</reference>
<dbReference type="EMBL" id="KN822403">
    <property type="protein sequence ID" value="KIM50504.1"/>
    <property type="molecule type" value="Genomic_DNA"/>
</dbReference>
<evidence type="ECO:0000256" key="1">
    <source>
        <dbReference type="SAM" id="SignalP"/>
    </source>
</evidence>
<keyword evidence="1" id="KW-0732">Signal</keyword>
<evidence type="ECO:0000313" key="3">
    <source>
        <dbReference type="Proteomes" id="UP000053989"/>
    </source>
</evidence>
<name>A0A0C3D275_9AGAM</name>
<gene>
    <name evidence="2" type="ORF">SCLCIDRAFT_145313</name>
</gene>